<comment type="function">
    <text evidence="5">Subunit of the V1 complex of vacuolar(H+)-ATPase (V-ATPase), a multisubunit enzyme composed of a peripheral complex (V1) that hydrolyzes ATP and a membrane integral complex (V0) that translocates protons. V-ATPase is responsible for acidifying and maintaining the pH of intracellular compartments and in some cell types, is targeted to the plasma membrane, where it is responsible for acidifying the extracellular environment. Subunit C is necessary for the assembly of the catalytic sector of the enzyme and is likely to have a specific function in its catalytic activity.</text>
</comment>
<proteinExistence type="inferred from homology"/>
<name>A0A433A172_9FUNG</name>
<keyword evidence="3 5" id="KW-0375">Hydrogen ion transport</keyword>
<dbReference type="Proteomes" id="UP000268093">
    <property type="component" value="Unassembled WGS sequence"/>
</dbReference>
<protein>
    <recommendedName>
        <fullName evidence="5">V-type proton ATPase subunit C</fullName>
    </recommendedName>
</protein>
<comment type="caution">
    <text evidence="6">The sequence shown here is derived from an EMBL/GenBank/DDBJ whole genome shotgun (WGS) entry which is preliminary data.</text>
</comment>
<evidence type="ECO:0000256" key="1">
    <source>
        <dbReference type="ARBA" id="ARBA00006138"/>
    </source>
</evidence>
<evidence type="ECO:0000256" key="5">
    <source>
        <dbReference type="RuleBase" id="RU364010"/>
    </source>
</evidence>
<feature type="non-terminal residue" evidence="6">
    <location>
        <position position="1"/>
    </location>
</feature>
<sequence length="92" mass="10732">RQPGGQEFGWNREEGAFCSGFGIPRNHPGGRPEVSRYVSLAYQESIFHPDSPLDHYSLHFRKVVEDDEYGVFTVTLFKRIVEDFSHRCREEK</sequence>
<keyword evidence="2 5" id="KW-0813">Transport</keyword>
<dbReference type="GO" id="GO:0033180">
    <property type="term" value="C:proton-transporting V-type ATPase, V1 domain"/>
    <property type="evidence" value="ECO:0007669"/>
    <property type="project" value="InterPro"/>
</dbReference>
<keyword evidence="7" id="KW-1185">Reference proteome</keyword>
<dbReference type="InterPro" id="IPR004907">
    <property type="entry name" value="ATPase_V1-cplx_csu"/>
</dbReference>
<reference evidence="6 7" key="1">
    <citation type="journal article" date="2018" name="New Phytol.">
        <title>Phylogenomics of Endogonaceae and evolution of mycorrhizas within Mucoromycota.</title>
        <authorList>
            <person name="Chang Y."/>
            <person name="Desiro A."/>
            <person name="Na H."/>
            <person name="Sandor L."/>
            <person name="Lipzen A."/>
            <person name="Clum A."/>
            <person name="Barry K."/>
            <person name="Grigoriev I.V."/>
            <person name="Martin F.M."/>
            <person name="Stajich J.E."/>
            <person name="Smith M.E."/>
            <person name="Bonito G."/>
            <person name="Spatafora J.W."/>
        </authorList>
    </citation>
    <scope>NUCLEOTIDE SEQUENCE [LARGE SCALE GENOMIC DNA]</scope>
    <source>
        <strain evidence="6 7">GMNB39</strain>
    </source>
</reference>
<dbReference type="OrthoDB" id="6605928at2759"/>
<dbReference type="Pfam" id="PF03223">
    <property type="entry name" value="V-ATPase_C"/>
    <property type="match status" value="1"/>
</dbReference>
<accession>A0A433A172</accession>
<evidence type="ECO:0000256" key="4">
    <source>
        <dbReference type="ARBA" id="ARBA00023065"/>
    </source>
</evidence>
<dbReference type="EMBL" id="RBNI01021282">
    <property type="protein sequence ID" value="RUO96446.1"/>
    <property type="molecule type" value="Genomic_DNA"/>
</dbReference>
<dbReference type="AlphaFoldDB" id="A0A433A172"/>
<evidence type="ECO:0000256" key="2">
    <source>
        <dbReference type="ARBA" id="ARBA00022448"/>
    </source>
</evidence>
<dbReference type="SUPFAM" id="SSF118203">
    <property type="entry name" value="Vacuolar ATP synthase subunit C"/>
    <property type="match status" value="1"/>
</dbReference>
<keyword evidence="4 5" id="KW-0406">Ion transport</keyword>
<evidence type="ECO:0000256" key="3">
    <source>
        <dbReference type="ARBA" id="ARBA00022781"/>
    </source>
</evidence>
<evidence type="ECO:0000313" key="6">
    <source>
        <dbReference type="EMBL" id="RUO96446.1"/>
    </source>
</evidence>
<evidence type="ECO:0000313" key="7">
    <source>
        <dbReference type="Proteomes" id="UP000268093"/>
    </source>
</evidence>
<dbReference type="Gene3D" id="3.30.70.100">
    <property type="match status" value="1"/>
</dbReference>
<comment type="subunit">
    <text evidence="5">V-ATPase is a heteromultimeric enzyme composed of a peripheral catalytic V1 complex (components A to H) attached to an integral membrane V0 proton pore complex.</text>
</comment>
<gene>
    <name evidence="6" type="ORF">BC936DRAFT_142027</name>
</gene>
<dbReference type="InterPro" id="IPR036132">
    <property type="entry name" value="Vac_ATP_synth_c_sf"/>
</dbReference>
<dbReference type="GO" id="GO:0046961">
    <property type="term" value="F:proton-transporting ATPase activity, rotational mechanism"/>
    <property type="evidence" value="ECO:0007669"/>
    <property type="project" value="InterPro"/>
</dbReference>
<organism evidence="6 7">
    <name type="scientific">Jimgerdemannia flammicorona</name>
    <dbReference type="NCBI Taxonomy" id="994334"/>
    <lineage>
        <taxon>Eukaryota</taxon>
        <taxon>Fungi</taxon>
        <taxon>Fungi incertae sedis</taxon>
        <taxon>Mucoromycota</taxon>
        <taxon>Mucoromycotina</taxon>
        <taxon>Endogonomycetes</taxon>
        <taxon>Endogonales</taxon>
        <taxon>Endogonaceae</taxon>
        <taxon>Jimgerdemannia</taxon>
    </lineage>
</organism>
<comment type="similarity">
    <text evidence="1 5">Belongs to the V-ATPase C subunit family.</text>
</comment>